<evidence type="ECO:0000313" key="3">
    <source>
        <dbReference type="Proteomes" id="UP001519460"/>
    </source>
</evidence>
<evidence type="ECO:0000256" key="1">
    <source>
        <dbReference type="SAM" id="MobiDB-lite"/>
    </source>
</evidence>
<keyword evidence="3" id="KW-1185">Reference proteome</keyword>
<dbReference type="EMBL" id="JACVVK020000111">
    <property type="protein sequence ID" value="KAK7491739.1"/>
    <property type="molecule type" value="Genomic_DNA"/>
</dbReference>
<name>A0ABD0KY37_9CAEN</name>
<accession>A0ABD0KY37</accession>
<evidence type="ECO:0000313" key="2">
    <source>
        <dbReference type="EMBL" id="KAK7491739.1"/>
    </source>
</evidence>
<gene>
    <name evidence="2" type="ORF">BaRGS_00016995</name>
</gene>
<comment type="caution">
    <text evidence="2">The sequence shown here is derived from an EMBL/GenBank/DDBJ whole genome shotgun (WGS) entry which is preliminary data.</text>
</comment>
<sequence length="99" mass="10822">MGKLVRDGLTRKNRQRQSVSSNSNSWIDTGRKMDDQLSTQTSLTGICLTASCCNFPPGLLNENDSYQVFSNSTRPQENEGIGHASHAIQTVGLQPVLGR</sequence>
<feature type="region of interest" description="Disordered" evidence="1">
    <location>
        <begin position="1"/>
        <end position="32"/>
    </location>
</feature>
<protein>
    <submittedName>
        <fullName evidence="2">Uncharacterized protein</fullName>
    </submittedName>
</protein>
<feature type="compositionally biased region" description="Basic and acidic residues" evidence="1">
    <location>
        <begin position="1"/>
        <end position="10"/>
    </location>
</feature>
<reference evidence="2 3" key="1">
    <citation type="journal article" date="2023" name="Sci. Data">
        <title>Genome assembly of the Korean intertidal mud-creeper Batillaria attramentaria.</title>
        <authorList>
            <person name="Patra A.K."/>
            <person name="Ho P.T."/>
            <person name="Jun S."/>
            <person name="Lee S.J."/>
            <person name="Kim Y."/>
            <person name="Won Y.J."/>
        </authorList>
    </citation>
    <scope>NUCLEOTIDE SEQUENCE [LARGE SCALE GENOMIC DNA]</scope>
    <source>
        <strain evidence="2">Wonlab-2016</strain>
    </source>
</reference>
<feature type="compositionally biased region" description="Low complexity" evidence="1">
    <location>
        <begin position="16"/>
        <end position="25"/>
    </location>
</feature>
<dbReference type="AlphaFoldDB" id="A0ABD0KY37"/>
<dbReference type="Proteomes" id="UP001519460">
    <property type="component" value="Unassembled WGS sequence"/>
</dbReference>
<proteinExistence type="predicted"/>
<organism evidence="2 3">
    <name type="scientific">Batillaria attramentaria</name>
    <dbReference type="NCBI Taxonomy" id="370345"/>
    <lineage>
        <taxon>Eukaryota</taxon>
        <taxon>Metazoa</taxon>
        <taxon>Spiralia</taxon>
        <taxon>Lophotrochozoa</taxon>
        <taxon>Mollusca</taxon>
        <taxon>Gastropoda</taxon>
        <taxon>Caenogastropoda</taxon>
        <taxon>Sorbeoconcha</taxon>
        <taxon>Cerithioidea</taxon>
        <taxon>Batillariidae</taxon>
        <taxon>Batillaria</taxon>
    </lineage>
</organism>